<comment type="caution">
    <text evidence="1">The sequence shown here is derived from an EMBL/GenBank/DDBJ whole genome shotgun (WGS) entry which is preliminary data.</text>
</comment>
<dbReference type="AlphaFoldDB" id="A0A8H6RNE0"/>
<reference evidence="1" key="1">
    <citation type="submission" date="2020-04" db="EMBL/GenBank/DDBJ databases">
        <title>Draft genome resource of the tomato pathogen Pseudocercospora fuligena.</title>
        <authorList>
            <person name="Zaccaron A."/>
        </authorList>
    </citation>
    <scope>NUCLEOTIDE SEQUENCE</scope>
    <source>
        <strain evidence="1">PF001</strain>
    </source>
</reference>
<accession>A0A8H6RNE0</accession>
<gene>
    <name evidence="1" type="ORF">HII31_03135</name>
</gene>
<sequence length="142" mass="16114">MLVSPQYQGYPTSIGWLKQIWEGNAADVAAWVPPQYCIDVQDAALLHVAALTLSDVVDQRIFAAYTPWNINTLLDLLRMLYPKKKIEKGDLGDHADKHFLPGIDMTFFREMGVAERLLKRMGKEEGFRDLESSLVRCIGSWS</sequence>
<dbReference type="Proteomes" id="UP000660729">
    <property type="component" value="Unassembled WGS sequence"/>
</dbReference>
<proteinExistence type="predicted"/>
<dbReference type="OrthoDB" id="2735536at2759"/>
<protein>
    <submittedName>
        <fullName evidence="1">Aldehyde reductase 2</fullName>
    </submittedName>
</protein>
<dbReference type="Gene3D" id="3.40.50.720">
    <property type="entry name" value="NAD(P)-binding Rossmann-like Domain"/>
    <property type="match status" value="1"/>
</dbReference>
<evidence type="ECO:0000313" key="2">
    <source>
        <dbReference type="Proteomes" id="UP000660729"/>
    </source>
</evidence>
<organism evidence="1 2">
    <name type="scientific">Pseudocercospora fuligena</name>
    <dbReference type="NCBI Taxonomy" id="685502"/>
    <lineage>
        <taxon>Eukaryota</taxon>
        <taxon>Fungi</taxon>
        <taxon>Dikarya</taxon>
        <taxon>Ascomycota</taxon>
        <taxon>Pezizomycotina</taxon>
        <taxon>Dothideomycetes</taxon>
        <taxon>Dothideomycetidae</taxon>
        <taxon>Mycosphaerellales</taxon>
        <taxon>Mycosphaerellaceae</taxon>
        <taxon>Pseudocercospora</taxon>
    </lineage>
</organism>
<keyword evidence="2" id="KW-1185">Reference proteome</keyword>
<dbReference type="EMBL" id="JABCIY010000039">
    <property type="protein sequence ID" value="KAF7195541.1"/>
    <property type="molecule type" value="Genomic_DNA"/>
</dbReference>
<evidence type="ECO:0000313" key="1">
    <source>
        <dbReference type="EMBL" id="KAF7195541.1"/>
    </source>
</evidence>
<name>A0A8H6RNE0_9PEZI</name>